<dbReference type="InParanoid" id="A0A6P9E863"/>
<feature type="region of interest" description="Disordered" evidence="1">
    <location>
        <begin position="172"/>
        <end position="220"/>
    </location>
</feature>
<dbReference type="Proteomes" id="UP000235220">
    <property type="component" value="Chromosome 12"/>
</dbReference>
<keyword evidence="2" id="KW-1185">Reference proteome</keyword>
<dbReference type="FunCoup" id="A0A6P9E863">
    <property type="interactions" value="3917"/>
</dbReference>
<feature type="region of interest" description="Disordered" evidence="1">
    <location>
        <begin position="650"/>
        <end position="681"/>
    </location>
</feature>
<feature type="region of interest" description="Disordered" evidence="1">
    <location>
        <begin position="986"/>
        <end position="1010"/>
    </location>
</feature>
<evidence type="ECO:0000313" key="2">
    <source>
        <dbReference type="Proteomes" id="UP000235220"/>
    </source>
</evidence>
<dbReference type="PANTHER" id="PTHR34802">
    <property type="entry name" value="CHORISMATE SYNTHASE"/>
    <property type="match status" value="1"/>
</dbReference>
<feature type="compositionally biased region" description="Basic and acidic residues" evidence="1">
    <location>
        <begin position="101"/>
        <end position="116"/>
    </location>
</feature>
<dbReference type="KEGG" id="jre:109003516"/>
<accession>A0A6P9E863</accession>
<gene>
    <name evidence="3" type="primary">LOC109003516</name>
</gene>
<feature type="compositionally biased region" description="Polar residues" evidence="1">
    <location>
        <begin position="82"/>
        <end position="96"/>
    </location>
</feature>
<proteinExistence type="predicted"/>
<sequence>MSLENEDQNLLDRPSETNHEWQKKLKILYKREFLLSLSELDVCRKLPSGFDQSILSEFEDSFQDQQRVSSALSSHSYRRNEYGSSPPTKGDFNSYSWGVHGRWESRSSGRGDKDSDSQSDWESDSGRRYGNQSRRSWQVEHEGLLGSGSFPRSSGFAAGVSAPTFRANAHSQLNKSNEPYHPPRPYKAVPHTRRETNDSYNDETFGFSESTSEDRAEEERKRRVSFELMRREHQKAFQEKQKLNPDKRKDGFDITTLLEDSKDEKSFLNRSSVSNDPVTLKDSHNDSEKSSFPPQTPASRPLVPPGFTSTVLERNFGSKSIIQPHTVEVVNPELENCHSHAKGNLILNGVLDHKVEEQSSEQKVLGTHKLGSTSNNVSLNNNSDKNLDVPPSNTIDVDTQLHKISYLSEAFEASENSEVIELNGEKVTGDKIVAESNHDQSTSILDNLFGYALTPSGGGSSSLIEHNTSKADETILHASQSSKFARWFPEEEKKSVADLYSSRPNDLLSLIVSGEKGGSQEEVSSDVKKNTEHVLSNFPFERFEPAEGHKKTNLTSDIIENSDQLYKNNKPQALPAVLTCEDLEQSILSEISENGSTQQLPAQALSIPDPKTEPPSVNIDDHASQHLLSLLQKGTGLKDTVQSPNLDIRSSEKLQNNEGASFDSAARTKEVNSENSSSSGQSLTLETLFGTAFMKELQSVGAPVSVQRGSAGSAIVDVPESHEFPFPEMDDALVLPNGIGSNSTSYESSVLTSKERLQTKPVKIDEQWFGFDDPQAEPDSFQVRTGLKSKLGGFDRPVDIRLSEEDSLITVNDPLNLQNYAIAKTAARTNALASPNTQVDIAEKLAAWNAILKDKRAFMGGQEGPPFLRGARDMREPNITYQNLSVQPSSPQLQPPHSNHVGPLLHPLDSRPANINAQLKFMTPDRIIHHDPPPNHQFPANMLRPQFHHPGPGLTGFDPPSHHPMLQQMYMSGNFPPPHLLRGFPRSAPMSAQPNRGAPMPHASNQMTGSMPELNPLQAFPFGHRQPNFAGLGLPPPAPEVGGGSNHPEAIQRFIERERRSKSKQVQPFAVADRGQGMYGHEVDLGFGYR</sequence>
<dbReference type="RefSeq" id="XP_035539007.1">
    <property type="nucleotide sequence ID" value="XM_035683114.1"/>
</dbReference>
<feature type="compositionally biased region" description="Low complexity" evidence="1">
    <location>
        <begin position="375"/>
        <end position="384"/>
    </location>
</feature>
<evidence type="ECO:0000313" key="3">
    <source>
        <dbReference type="RefSeq" id="XP_035539007.1"/>
    </source>
</evidence>
<evidence type="ECO:0000256" key="1">
    <source>
        <dbReference type="SAM" id="MobiDB-lite"/>
    </source>
</evidence>
<dbReference type="OrthoDB" id="1923709at2759"/>
<feature type="compositionally biased region" description="Basic and acidic residues" evidence="1">
    <location>
        <begin position="279"/>
        <end position="289"/>
    </location>
</feature>
<dbReference type="GeneID" id="109003516"/>
<dbReference type="AlphaFoldDB" id="A0A6P9E863"/>
<reference evidence="3" key="1">
    <citation type="submission" date="2025-08" db="UniProtKB">
        <authorList>
            <consortium name="RefSeq"/>
        </authorList>
    </citation>
    <scope>IDENTIFICATION</scope>
    <source>
        <tissue evidence="3">Leaves</tissue>
    </source>
</reference>
<feature type="compositionally biased region" description="Polar residues" evidence="1">
    <location>
        <begin position="268"/>
        <end position="277"/>
    </location>
</feature>
<dbReference type="PANTHER" id="PTHR34802:SF1">
    <property type="entry name" value="CHORISMATE SYNTHASE"/>
    <property type="match status" value="1"/>
</dbReference>
<organism evidence="2 3">
    <name type="scientific">Juglans regia</name>
    <name type="common">English walnut</name>
    <dbReference type="NCBI Taxonomy" id="51240"/>
    <lineage>
        <taxon>Eukaryota</taxon>
        <taxon>Viridiplantae</taxon>
        <taxon>Streptophyta</taxon>
        <taxon>Embryophyta</taxon>
        <taxon>Tracheophyta</taxon>
        <taxon>Spermatophyta</taxon>
        <taxon>Magnoliopsida</taxon>
        <taxon>eudicotyledons</taxon>
        <taxon>Gunneridae</taxon>
        <taxon>Pentapetalae</taxon>
        <taxon>rosids</taxon>
        <taxon>fabids</taxon>
        <taxon>Fagales</taxon>
        <taxon>Juglandaceae</taxon>
        <taxon>Juglans</taxon>
    </lineage>
</organism>
<protein>
    <submittedName>
        <fullName evidence="3">Uncharacterized protein LOC109003516 isoform X1</fullName>
    </submittedName>
</protein>
<feature type="region of interest" description="Disordered" evidence="1">
    <location>
        <begin position="263"/>
        <end position="306"/>
    </location>
</feature>
<name>A0A6P9E863_JUGRE</name>
<feature type="region of interest" description="Disordered" evidence="1">
    <location>
        <begin position="73"/>
        <end position="136"/>
    </location>
</feature>
<feature type="region of interest" description="Disordered" evidence="1">
    <location>
        <begin position="364"/>
        <end position="390"/>
    </location>
</feature>